<dbReference type="SUPFAM" id="SSF47672">
    <property type="entry name" value="Transferrin receptor-like dimerisation domain"/>
    <property type="match status" value="1"/>
</dbReference>
<dbReference type="Pfam" id="PF02225">
    <property type="entry name" value="PA"/>
    <property type="match status" value="1"/>
</dbReference>
<evidence type="ECO:0000259" key="3">
    <source>
        <dbReference type="Pfam" id="PF02225"/>
    </source>
</evidence>
<dbReference type="Gene3D" id="1.20.930.40">
    <property type="entry name" value="Transferrin receptor-like, dimerisation domain"/>
    <property type="match status" value="1"/>
</dbReference>
<dbReference type="EMBL" id="JAPZBO010000005">
    <property type="protein sequence ID" value="KAJ5315844.1"/>
    <property type="molecule type" value="Genomic_DNA"/>
</dbReference>
<dbReference type="AlphaFoldDB" id="A0A9W9U558"/>
<dbReference type="Proteomes" id="UP001147746">
    <property type="component" value="Unassembled WGS sequence"/>
</dbReference>
<dbReference type="InterPro" id="IPR007484">
    <property type="entry name" value="Peptidase_M28"/>
</dbReference>
<comment type="similarity">
    <text evidence="1">Belongs to the peptidase M28 family. M28B subfamily.</text>
</comment>
<keyword evidence="2" id="KW-0812">Transmembrane</keyword>
<evidence type="ECO:0008006" key="8">
    <source>
        <dbReference type="Google" id="ProtNLM"/>
    </source>
</evidence>
<dbReference type="SUPFAM" id="SSF53187">
    <property type="entry name" value="Zn-dependent exopeptidases"/>
    <property type="match status" value="1"/>
</dbReference>
<evidence type="ECO:0000313" key="6">
    <source>
        <dbReference type="EMBL" id="KAJ5315844.1"/>
    </source>
</evidence>
<accession>A0A9W9U558</accession>
<sequence>MKGLQLDHEFATASRRTSRSRVILFVALLIVSIPIFRAIPLLTYENVLDIKQYLPAPCAHWRSLSATSTPKMPYDQLRDILLNTPDGNKARQWSSYYTTESHLPGQGHDQAVWTKQRWDEFGLPENNIKSHDVIVPEPRGQRLALQGAAGEILYEAALVEDQSLVDRHNDSGRKPFISAFHGFSAPGNVSAQYIFANFGTKEDFGDLVAADVPLQGKIAIIKYGRIGRGEQVLNAQAMAMAAVVLYNDPQQDGGITEANGYKTFPEGPARAATSVERGSVGNIEYSADGNKPILKAPTIPSLPISYSDAIPILKALNGHGPSAGDFNERWHGGALGYKGVDYNVGPSPPELTLRLYNDLEYVRRKVYNVIASVKGTLMDDEVIILGNHRDAWGSGAGDGNSGSSALNEVARAFGTAVKRGWRPLRSIVLASWEGEEFGQLGSKEWLNENLSWLDPTAVAYLNVVMAGSGSLFHVKASPLLYQAMLSATGEILSPNQTTPGQTILDVWGGNILAGAPSDAMRFLDTGCIAAMDFGFSPAPGEPVLHYHSQFDSVDWMDRFGDPDWEYHATTAKLWALLASSLIETPVLDLRVTDYSNVLFKALHTVEMEISSSPGVDFDLTPLFSEVERLRHSAVEFDAHAATVRNLVSQSAEETDYDQYPSFAEMRAINKIYLAFERTFKYEPGFDGQPWMKHVVFSPSAWYNDGNMFPGLTSSLRSGDLVGAKKWRGIIQDRISNATDLLQWSRPQY</sequence>
<protein>
    <recommendedName>
        <fullName evidence="8">Glutamate carboxypeptidase</fullName>
    </recommendedName>
</protein>
<reference evidence="6" key="2">
    <citation type="journal article" date="2023" name="IMA Fungus">
        <title>Comparative genomic study of the Penicillium genus elucidates a diverse pangenome and 15 lateral gene transfer events.</title>
        <authorList>
            <person name="Petersen C."/>
            <person name="Sorensen T."/>
            <person name="Nielsen M.R."/>
            <person name="Sondergaard T.E."/>
            <person name="Sorensen J.L."/>
            <person name="Fitzpatrick D.A."/>
            <person name="Frisvad J.C."/>
            <person name="Nielsen K.L."/>
        </authorList>
    </citation>
    <scope>NUCLEOTIDE SEQUENCE</scope>
    <source>
        <strain evidence="6">IBT 21472</strain>
    </source>
</reference>
<dbReference type="GO" id="GO:0004180">
    <property type="term" value="F:carboxypeptidase activity"/>
    <property type="evidence" value="ECO:0007669"/>
    <property type="project" value="TreeGrafter"/>
</dbReference>
<gene>
    <name evidence="6" type="ORF">N7476_006151</name>
</gene>
<feature type="transmembrane region" description="Helical" evidence="2">
    <location>
        <begin position="21"/>
        <end position="42"/>
    </location>
</feature>
<dbReference type="Pfam" id="PF04253">
    <property type="entry name" value="TFR_dimer"/>
    <property type="match status" value="1"/>
</dbReference>
<dbReference type="InterPro" id="IPR003137">
    <property type="entry name" value="PA_domain"/>
</dbReference>
<keyword evidence="7" id="KW-1185">Reference proteome</keyword>
<dbReference type="PANTHER" id="PTHR10404:SF46">
    <property type="entry name" value="VACUOLAR PROTEIN SORTING-ASSOCIATED PROTEIN 70"/>
    <property type="match status" value="1"/>
</dbReference>
<keyword evidence="2" id="KW-0472">Membrane</keyword>
<dbReference type="InterPro" id="IPR036757">
    <property type="entry name" value="TFR-like_dimer_dom_sf"/>
</dbReference>
<dbReference type="Gene3D" id="3.40.630.10">
    <property type="entry name" value="Zn peptidases"/>
    <property type="match status" value="1"/>
</dbReference>
<comment type="caution">
    <text evidence="6">The sequence shown here is derived from an EMBL/GenBank/DDBJ whole genome shotgun (WGS) entry which is preliminary data.</text>
</comment>
<reference evidence="6" key="1">
    <citation type="submission" date="2022-12" db="EMBL/GenBank/DDBJ databases">
        <authorList>
            <person name="Petersen C."/>
        </authorList>
    </citation>
    <scope>NUCLEOTIDE SEQUENCE</scope>
    <source>
        <strain evidence="6">IBT 21472</strain>
    </source>
</reference>
<dbReference type="SUPFAM" id="SSF52025">
    <property type="entry name" value="PA domain"/>
    <property type="match status" value="1"/>
</dbReference>
<dbReference type="InterPro" id="IPR039373">
    <property type="entry name" value="Peptidase_M28B"/>
</dbReference>
<evidence type="ECO:0000259" key="5">
    <source>
        <dbReference type="Pfam" id="PF04389"/>
    </source>
</evidence>
<evidence type="ECO:0000256" key="1">
    <source>
        <dbReference type="ARBA" id="ARBA00005634"/>
    </source>
</evidence>
<dbReference type="CDD" id="cd08022">
    <property type="entry name" value="M28_PSMA_like"/>
    <property type="match status" value="1"/>
</dbReference>
<dbReference type="PANTHER" id="PTHR10404">
    <property type="entry name" value="N-ACETYLATED-ALPHA-LINKED ACIDIC DIPEPTIDASE"/>
    <property type="match status" value="1"/>
</dbReference>
<dbReference type="Pfam" id="PF04389">
    <property type="entry name" value="Peptidase_M28"/>
    <property type="match status" value="1"/>
</dbReference>
<keyword evidence="2" id="KW-1133">Transmembrane helix</keyword>
<feature type="domain" description="Peptidase M28" evidence="5">
    <location>
        <begin position="368"/>
        <end position="556"/>
    </location>
</feature>
<feature type="domain" description="PA" evidence="3">
    <location>
        <begin position="195"/>
        <end position="277"/>
    </location>
</feature>
<dbReference type="InterPro" id="IPR007365">
    <property type="entry name" value="TFR-like_dimer_dom"/>
</dbReference>
<dbReference type="Gene3D" id="3.50.30.30">
    <property type="match status" value="1"/>
</dbReference>
<evidence type="ECO:0000259" key="4">
    <source>
        <dbReference type="Pfam" id="PF04253"/>
    </source>
</evidence>
<feature type="domain" description="Transferrin receptor-like dimerisation" evidence="4">
    <location>
        <begin position="617"/>
        <end position="742"/>
    </location>
</feature>
<dbReference type="InterPro" id="IPR046450">
    <property type="entry name" value="PA_dom_sf"/>
</dbReference>
<evidence type="ECO:0000313" key="7">
    <source>
        <dbReference type="Proteomes" id="UP001147746"/>
    </source>
</evidence>
<dbReference type="FunFam" id="3.40.630.10:FF:000101">
    <property type="entry name" value="N-acetylated alpha-linked acidic dipeptidase like 1"/>
    <property type="match status" value="1"/>
</dbReference>
<name>A0A9W9U558_9EURO</name>
<organism evidence="6 7">
    <name type="scientific">Penicillium atrosanguineum</name>
    <dbReference type="NCBI Taxonomy" id="1132637"/>
    <lineage>
        <taxon>Eukaryota</taxon>
        <taxon>Fungi</taxon>
        <taxon>Dikarya</taxon>
        <taxon>Ascomycota</taxon>
        <taxon>Pezizomycotina</taxon>
        <taxon>Eurotiomycetes</taxon>
        <taxon>Eurotiomycetidae</taxon>
        <taxon>Eurotiales</taxon>
        <taxon>Aspergillaceae</taxon>
        <taxon>Penicillium</taxon>
    </lineage>
</organism>
<proteinExistence type="inferred from homology"/>
<evidence type="ECO:0000256" key="2">
    <source>
        <dbReference type="SAM" id="Phobius"/>
    </source>
</evidence>